<comment type="subcellular location">
    <subcellularLocation>
        <location evidence="1">Cell membrane</location>
    </subcellularLocation>
    <subcellularLocation>
        <location evidence="7">Endomembrane system</location>
        <topology evidence="7">Lipid-anchor</topology>
    </subcellularLocation>
</comment>
<feature type="region of interest" description="Disordered" evidence="8">
    <location>
        <begin position="164"/>
        <end position="191"/>
    </location>
</feature>
<dbReference type="VEuPathDB" id="FungiDB:MUCCIDRAFT_81188"/>
<evidence type="ECO:0000256" key="9">
    <source>
        <dbReference type="SAM" id="SignalP"/>
    </source>
</evidence>
<feature type="domain" description="Copper acquisition factor BIM1-like" evidence="10">
    <location>
        <begin position="22"/>
        <end position="162"/>
    </location>
</feature>
<protein>
    <recommendedName>
        <fullName evidence="10">Copper acquisition factor BIM1-like domain-containing protein</fullName>
    </recommendedName>
</protein>
<accession>A0A168L6V5</accession>
<name>A0A168L6V5_MUCCL</name>
<evidence type="ECO:0000313" key="12">
    <source>
        <dbReference type="Proteomes" id="UP000077051"/>
    </source>
</evidence>
<dbReference type="Pfam" id="PF20238">
    <property type="entry name" value="BIM1-like_dom"/>
    <property type="match status" value="1"/>
</dbReference>
<dbReference type="PANTHER" id="PTHR34992">
    <property type="entry name" value="HYPHAL ANASTAMOSIS-7 PROTEIN"/>
    <property type="match status" value="1"/>
</dbReference>
<dbReference type="OrthoDB" id="2146436at2759"/>
<dbReference type="InterPro" id="IPR046936">
    <property type="entry name" value="BIM1-like"/>
</dbReference>
<dbReference type="GO" id="GO:0012505">
    <property type="term" value="C:endomembrane system"/>
    <property type="evidence" value="ECO:0007669"/>
    <property type="project" value="UniProtKB-SubCell"/>
</dbReference>
<sequence length="213" mass="22888">MPSRALLYYSTLALFFGIQAVHAHFQMIHPPATRGFDESKEPLAPCGGFDTPSDDRISMPHSSFMTIDSGHVSYSYVIKALFNDNPSADDFNAANLHQLTDGTRSYPQAACLPFEFNSDVQDGTKATLQIVYNGGDGLLYQCIDVIVDNSASLNASMCYNTHGGAPPSRTSPAAKEENKEADATSESTSQGSSITAPAYCVLWMAIGIAVLVF</sequence>
<keyword evidence="2" id="KW-1003">Cell membrane</keyword>
<reference evidence="11 12" key="1">
    <citation type="submission" date="2015-06" db="EMBL/GenBank/DDBJ databases">
        <title>Expansion of signal transduction pathways in fungi by whole-genome duplication.</title>
        <authorList>
            <consortium name="DOE Joint Genome Institute"/>
            <person name="Corrochano L.M."/>
            <person name="Kuo A."/>
            <person name="Marcet-Houben M."/>
            <person name="Polaino S."/>
            <person name="Salamov A."/>
            <person name="Villalobos J.M."/>
            <person name="Alvarez M.I."/>
            <person name="Avalos J."/>
            <person name="Benito E.P."/>
            <person name="Benoit I."/>
            <person name="Burger G."/>
            <person name="Camino L.P."/>
            <person name="Canovas D."/>
            <person name="Cerda-Olmedo E."/>
            <person name="Cheng J.-F."/>
            <person name="Dominguez A."/>
            <person name="Elias M."/>
            <person name="Eslava A.P."/>
            <person name="Glaser F."/>
            <person name="Grimwood J."/>
            <person name="Gutierrez G."/>
            <person name="Heitman J."/>
            <person name="Henrissat B."/>
            <person name="Iturriaga E.A."/>
            <person name="Lang B.F."/>
            <person name="Lavin J.L."/>
            <person name="Lee S."/>
            <person name="Li W."/>
            <person name="Lindquist E."/>
            <person name="Lopez-Garcia S."/>
            <person name="Luque E.M."/>
            <person name="Marcos A.T."/>
            <person name="Martin J."/>
            <person name="Mccluskey K."/>
            <person name="Medina H.R."/>
            <person name="Miralles-Duran A."/>
            <person name="Miyazaki A."/>
            <person name="Munoz-Torres E."/>
            <person name="Oguiza J.A."/>
            <person name="Ohm R."/>
            <person name="Olmedo M."/>
            <person name="Orejas M."/>
            <person name="Ortiz-Castellanos L."/>
            <person name="Pisabarro A.G."/>
            <person name="Rodriguez-Romero J."/>
            <person name="Ruiz-Herrera J."/>
            <person name="Ruiz-Vazquez R."/>
            <person name="Sanz C."/>
            <person name="Schackwitz W."/>
            <person name="Schmutz J."/>
            <person name="Shahriari M."/>
            <person name="Shelest E."/>
            <person name="Silva-Franco F."/>
            <person name="Soanes D."/>
            <person name="Syed K."/>
            <person name="Tagua V.G."/>
            <person name="Talbot N.J."/>
            <person name="Thon M."/>
            <person name="De Vries R.P."/>
            <person name="Wiebenga A."/>
            <person name="Yadav J.S."/>
            <person name="Braun E.L."/>
            <person name="Baker S."/>
            <person name="Garre V."/>
            <person name="Horwitz B."/>
            <person name="Torres-Martinez S."/>
            <person name="Idnurm A."/>
            <person name="Herrera-Estrella A."/>
            <person name="Gabaldon T."/>
            <person name="Grigoriev I.V."/>
        </authorList>
    </citation>
    <scope>NUCLEOTIDE SEQUENCE [LARGE SCALE GENOMIC DNA]</scope>
    <source>
        <strain evidence="11 12">CBS 277.49</strain>
    </source>
</reference>
<evidence type="ECO:0000256" key="2">
    <source>
        <dbReference type="ARBA" id="ARBA00022475"/>
    </source>
</evidence>
<dbReference type="InterPro" id="IPR046530">
    <property type="entry name" value="BIM1-like_dom"/>
</dbReference>
<dbReference type="Proteomes" id="UP000077051">
    <property type="component" value="Unassembled WGS sequence"/>
</dbReference>
<keyword evidence="3 9" id="KW-0732">Signal</keyword>
<dbReference type="GO" id="GO:0005886">
    <property type="term" value="C:plasma membrane"/>
    <property type="evidence" value="ECO:0007669"/>
    <property type="project" value="UniProtKB-SubCell"/>
</dbReference>
<evidence type="ECO:0000256" key="1">
    <source>
        <dbReference type="ARBA" id="ARBA00004236"/>
    </source>
</evidence>
<evidence type="ECO:0000256" key="7">
    <source>
        <dbReference type="ARBA" id="ARBA00037868"/>
    </source>
</evidence>
<feature type="signal peptide" evidence="9">
    <location>
        <begin position="1"/>
        <end position="23"/>
    </location>
</feature>
<evidence type="ECO:0000256" key="8">
    <source>
        <dbReference type="SAM" id="MobiDB-lite"/>
    </source>
</evidence>
<keyword evidence="4" id="KW-0472">Membrane</keyword>
<dbReference type="AlphaFoldDB" id="A0A168L6V5"/>
<keyword evidence="5" id="KW-0325">Glycoprotein</keyword>
<keyword evidence="12" id="KW-1185">Reference proteome</keyword>
<comment type="caution">
    <text evidence="11">The sequence shown here is derived from an EMBL/GenBank/DDBJ whole genome shotgun (WGS) entry which is preliminary data.</text>
</comment>
<evidence type="ECO:0000256" key="3">
    <source>
        <dbReference type="ARBA" id="ARBA00022729"/>
    </source>
</evidence>
<evidence type="ECO:0000256" key="6">
    <source>
        <dbReference type="ARBA" id="ARBA00023288"/>
    </source>
</evidence>
<dbReference type="EMBL" id="AMYB01000004">
    <property type="protein sequence ID" value="OAD03178.1"/>
    <property type="molecule type" value="Genomic_DNA"/>
</dbReference>
<evidence type="ECO:0000256" key="4">
    <source>
        <dbReference type="ARBA" id="ARBA00023136"/>
    </source>
</evidence>
<proteinExistence type="predicted"/>
<evidence type="ECO:0000313" key="11">
    <source>
        <dbReference type="EMBL" id="OAD03178.1"/>
    </source>
</evidence>
<organism evidence="11 12">
    <name type="scientific">Mucor lusitanicus CBS 277.49</name>
    <dbReference type="NCBI Taxonomy" id="747725"/>
    <lineage>
        <taxon>Eukaryota</taxon>
        <taxon>Fungi</taxon>
        <taxon>Fungi incertae sedis</taxon>
        <taxon>Mucoromycota</taxon>
        <taxon>Mucoromycotina</taxon>
        <taxon>Mucoromycetes</taxon>
        <taxon>Mucorales</taxon>
        <taxon>Mucorineae</taxon>
        <taxon>Mucoraceae</taxon>
        <taxon>Mucor</taxon>
    </lineage>
</organism>
<keyword evidence="6" id="KW-0449">Lipoprotein</keyword>
<feature type="chain" id="PRO_5007898693" description="Copper acquisition factor BIM1-like domain-containing protein" evidence="9">
    <location>
        <begin position="24"/>
        <end position="213"/>
    </location>
</feature>
<gene>
    <name evidence="11" type="ORF">MUCCIDRAFT_81188</name>
</gene>
<dbReference type="STRING" id="747725.A0A168L6V5"/>
<evidence type="ECO:0000259" key="10">
    <source>
        <dbReference type="Pfam" id="PF20238"/>
    </source>
</evidence>
<evidence type="ECO:0000256" key="5">
    <source>
        <dbReference type="ARBA" id="ARBA00023180"/>
    </source>
</evidence>
<dbReference type="CDD" id="cd21176">
    <property type="entry name" value="LPMO_auxiliary-like"/>
    <property type="match status" value="1"/>
</dbReference>